<comment type="caution">
    <text evidence="2">The sequence shown here is derived from an EMBL/GenBank/DDBJ whole genome shotgun (WGS) entry which is preliminary data.</text>
</comment>
<evidence type="ECO:0000256" key="1">
    <source>
        <dbReference type="SAM" id="Phobius"/>
    </source>
</evidence>
<dbReference type="Pfam" id="PF19615">
    <property type="entry name" value="DUF6120"/>
    <property type="match status" value="1"/>
</dbReference>
<keyword evidence="1" id="KW-1133">Transmembrane helix</keyword>
<evidence type="ECO:0000313" key="2">
    <source>
        <dbReference type="EMBL" id="MEQ2364647.1"/>
    </source>
</evidence>
<name>A0ABV1B596_9FIRM</name>
<keyword evidence="1" id="KW-0812">Transmembrane</keyword>
<dbReference type="EMBL" id="JBBMEK010000052">
    <property type="protein sequence ID" value="MEQ2364647.1"/>
    <property type="molecule type" value="Genomic_DNA"/>
</dbReference>
<organism evidence="2 3">
    <name type="scientific">Coprococcus intestinihominis</name>
    <dbReference type="NCBI Taxonomy" id="3133154"/>
    <lineage>
        <taxon>Bacteria</taxon>
        <taxon>Bacillati</taxon>
        <taxon>Bacillota</taxon>
        <taxon>Clostridia</taxon>
        <taxon>Lachnospirales</taxon>
        <taxon>Lachnospiraceae</taxon>
        <taxon>Coprococcus</taxon>
    </lineage>
</organism>
<evidence type="ECO:0000313" key="3">
    <source>
        <dbReference type="Proteomes" id="UP001469749"/>
    </source>
</evidence>
<keyword evidence="1" id="KW-0472">Membrane</keyword>
<keyword evidence="3" id="KW-1185">Reference proteome</keyword>
<sequence length="133" mass="15317">MEIPSSITDKEIHNYLSEIKHQLAFTHSPKETASIMQMVESSIDDFLSEHPFATINDLSNHFGDTDEFKEMFISCAESEQLKNHLDNSQKKRKYAKLTLIVIIFILLTCAGFYIKSCIDLEKSIPAYEIIRIE</sequence>
<proteinExistence type="predicted"/>
<dbReference type="InterPro" id="IPR046123">
    <property type="entry name" value="DUF6120"/>
</dbReference>
<protein>
    <submittedName>
        <fullName evidence="2">DUF6120 family protein</fullName>
    </submittedName>
</protein>
<dbReference type="Proteomes" id="UP001469749">
    <property type="component" value="Unassembled WGS sequence"/>
</dbReference>
<reference evidence="2 3" key="1">
    <citation type="submission" date="2024-03" db="EMBL/GenBank/DDBJ databases">
        <title>Human intestinal bacterial collection.</title>
        <authorList>
            <person name="Pauvert C."/>
            <person name="Hitch T.C.A."/>
            <person name="Clavel T."/>
        </authorList>
    </citation>
    <scope>NUCLEOTIDE SEQUENCE [LARGE SCALE GENOMIC DNA]</scope>
    <source>
        <strain evidence="2 3">CLA-AA-H190</strain>
    </source>
</reference>
<feature type="transmembrane region" description="Helical" evidence="1">
    <location>
        <begin position="94"/>
        <end position="114"/>
    </location>
</feature>
<gene>
    <name evidence="2" type="ORF">WMO25_05990</name>
</gene>
<dbReference type="RefSeq" id="WP_349084584.1">
    <property type="nucleotide sequence ID" value="NZ_JBBMEK010000052.1"/>
</dbReference>
<accession>A0ABV1B596</accession>